<keyword evidence="2" id="KW-1185">Reference proteome</keyword>
<evidence type="ECO:0000313" key="2">
    <source>
        <dbReference type="Proteomes" id="UP000821865"/>
    </source>
</evidence>
<dbReference type="Proteomes" id="UP000821865">
    <property type="component" value="Chromosome 3"/>
</dbReference>
<organism evidence="1 2">
    <name type="scientific">Dermacentor silvarum</name>
    <name type="common">Tick</name>
    <dbReference type="NCBI Taxonomy" id="543639"/>
    <lineage>
        <taxon>Eukaryota</taxon>
        <taxon>Metazoa</taxon>
        <taxon>Ecdysozoa</taxon>
        <taxon>Arthropoda</taxon>
        <taxon>Chelicerata</taxon>
        <taxon>Arachnida</taxon>
        <taxon>Acari</taxon>
        <taxon>Parasitiformes</taxon>
        <taxon>Ixodida</taxon>
        <taxon>Ixodoidea</taxon>
        <taxon>Ixodidae</taxon>
        <taxon>Rhipicephalinae</taxon>
        <taxon>Dermacentor</taxon>
    </lineage>
</organism>
<proteinExistence type="predicted"/>
<sequence length="200" mass="22067">MEALNVTNPKPHTNSSDNLVSVRHDALSRLLNIFLSVHLHSGDIEQPAKRWLEKDPNDTIRLLATLNDSSSSIAPWSSSPSAIPVEFGAPVQVATAAPREDVELLLSVMLTTACVFLCFLLLLTVKCCANLCCIDLLYCIAHCGRRPPTVKPDPKSAEPVVLRLLPDRASLERLLREEDSAKKKAGPSRFEKKTFYLHSV</sequence>
<protein>
    <submittedName>
        <fullName evidence="1">Uncharacterized protein</fullName>
    </submittedName>
</protein>
<accession>A0ACB8D3A7</accession>
<gene>
    <name evidence="1" type="ORF">HPB49_006909</name>
</gene>
<name>A0ACB8D3A7_DERSI</name>
<dbReference type="EMBL" id="CM023472">
    <property type="protein sequence ID" value="KAH7958954.1"/>
    <property type="molecule type" value="Genomic_DNA"/>
</dbReference>
<evidence type="ECO:0000313" key="1">
    <source>
        <dbReference type="EMBL" id="KAH7958954.1"/>
    </source>
</evidence>
<comment type="caution">
    <text evidence="1">The sequence shown here is derived from an EMBL/GenBank/DDBJ whole genome shotgun (WGS) entry which is preliminary data.</text>
</comment>
<reference evidence="1" key="1">
    <citation type="submission" date="2020-05" db="EMBL/GenBank/DDBJ databases">
        <title>Large-scale comparative analyses of tick genomes elucidate their genetic diversity and vector capacities.</title>
        <authorList>
            <person name="Jia N."/>
            <person name="Wang J."/>
            <person name="Shi W."/>
            <person name="Du L."/>
            <person name="Sun Y."/>
            <person name="Zhan W."/>
            <person name="Jiang J."/>
            <person name="Wang Q."/>
            <person name="Zhang B."/>
            <person name="Ji P."/>
            <person name="Sakyi L.B."/>
            <person name="Cui X."/>
            <person name="Yuan T."/>
            <person name="Jiang B."/>
            <person name="Yang W."/>
            <person name="Lam T.T.-Y."/>
            <person name="Chang Q."/>
            <person name="Ding S."/>
            <person name="Wang X."/>
            <person name="Zhu J."/>
            <person name="Ruan X."/>
            <person name="Zhao L."/>
            <person name="Wei J."/>
            <person name="Que T."/>
            <person name="Du C."/>
            <person name="Cheng J."/>
            <person name="Dai P."/>
            <person name="Han X."/>
            <person name="Huang E."/>
            <person name="Gao Y."/>
            <person name="Liu J."/>
            <person name="Shao H."/>
            <person name="Ye R."/>
            <person name="Li L."/>
            <person name="Wei W."/>
            <person name="Wang X."/>
            <person name="Wang C."/>
            <person name="Yang T."/>
            <person name="Huo Q."/>
            <person name="Li W."/>
            <person name="Guo W."/>
            <person name="Chen H."/>
            <person name="Zhou L."/>
            <person name="Ni X."/>
            <person name="Tian J."/>
            <person name="Zhou Y."/>
            <person name="Sheng Y."/>
            <person name="Liu T."/>
            <person name="Pan Y."/>
            <person name="Xia L."/>
            <person name="Li J."/>
            <person name="Zhao F."/>
            <person name="Cao W."/>
        </authorList>
    </citation>
    <scope>NUCLEOTIDE SEQUENCE</scope>
    <source>
        <strain evidence="1">Dsil-2018</strain>
    </source>
</reference>